<dbReference type="RefSeq" id="WP_355667642.1">
    <property type="nucleotide sequence ID" value="NZ_JBEXRX010000151.1"/>
</dbReference>
<name>A0ABV2VUR0_9ACTN</name>
<evidence type="ECO:0000259" key="4">
    <source>
        <dbReference type="Pfam" id="PF00205"/>
    </source>
</evidence>
<dbReference type="InterPro" id="IPR029035">
    <property type="entry name" value="DHS-like_NAD/FAD-binding_dom"/>
</dbReference>
<dbReference type="Gene3D" id="3.40.50.970">
    <property type="match status" value="2"/>
</dbReference>
<dbReference type="Pfam" id="PF02775">
    <property type="entry name" value="TPP_enzyme_C"/>
    <property type="match status" value="1"/>
</dbReference>
<dbReference type="InterPro" id="IPR045229">
    <property type="entry name" value="TPP_enz"/>
</dbReference>
<feature type="domain" description="Thiamine pyrophosphate enzyme N-terminal TPP-binding" evidence="6">
    <location>
        <begin position="10"/>
        <end position="128"/>
    </location>
</feature>
<dbReference type="Proteomes" id="UP001550348">
    <property type="component" value="Unassembled WGS sequence"/>
</dbReference>
<comment type="similarity">
    <text evidence="1 3">Belongs to the TPP enzyme family.</text>
</comment>
<dbReference type="InterPro" id="IPR012000">
    <property type="entry name" value="Thiamin_PyroP_enz_cen_dom"/>
</dbReference>
<evidence type="ECO:0000313" key="7">
    <source>
        <dbReference type="EMBL" id="MEU0156107.1"/>
    </source>
</evidence>
<dbReference type="SUPFAM" id="SSF52518">
    <property type="entry name" value="Thiamin diphosphate-binding fold (THDP-binding)"/>
    <property type="match status" value="2"/>
</dbReference>
<dbReference type="Pfam" id="PF02776">
    <property type="entry name" value="TPP_enzyme_N"/>
    <property type="match status" value="1"/>
</dbReference>
<evidence type="ECO:0000256" key="1">
    <source>
        <dbReference type="ARBA" id="ARBA00007812"/>
    </source>
</evidence>
<feature type="domain" description="Thiamine pyrophosphate enzyme TPP-binding" evidence="5">
    <location>
        <begin position="401"/>
        <end position="548"/>
    </location>
</feature>
<dbReference type="InterPro" id="IPR012001">
    <property type="entry name" value="Thiamin_PyroP_enz_TPP-bd_dom"/>
</dbReference>
<proteinExistence type="inferred from homology"/>
<organism evidence="7 8">
    <name type="scientific">Micromonospora fulviviridis</name>
    <dbReference type="NCBI Taxonomy" id="47860"/>
    <lineage>
        <taxon>Bacteria</taxon>
        <taxon>Bacillati</taxon>
        <taxon>Actinomycetota</taxon>
        <taxon>Actinomycetes</taxon>
        <taxon>Micromonosporales</taxon>
        <taxon>Micromonosporaceae</taxon>
        <taxon>Micromonospora</taxon>
    </lineage>
</organism>
<accession>A0ABV2VUR0</accession>
<evidence type="ECO:0000313" key="8">
    <source>
        <dbReference type="Proteomes" id="UP001550348"/>
    </source>
</evidence>
<reference evidence="7 8" key="1">
    <citation type="submission" date="2024-06" db="EMBL/GenBank/DDBJ databases">
        <title>The Natural Products Discovery Center: Release of the First 8490 Sequenced Strains for Exploring Actinobacteria Biosynthetic Diversity.</title>
        <authorList>
            <person name="Kalkreuter E."/>
            <person name="Kautsar S.A."/>
            <person name="Yang D."/>
            <person name="Bader C.D."/>
            <person name="Teijaro C.N."/>
            <person name="Fluegel L."/>
            <person name="Davis C.M."/>
            <person name="Simpson J.R."/>
            <person name="Lauterbach L."/>
            <person name="Steele A.D."/>
            <person name="Gui C."/>
            <person name="Meng S."/>
            <person name="Li G."/>
            <person name="Viehrig K."/>
            <person name="Ye F."/>
            <person name="Su P."/>
            <person name="Kiefer A.F."/>
            <person name="Nichols A."/>
            <person name="Cepeda A.J."/>
            <person name="Yan W."/>
            <person name="Fan B."/>
            <person name="Jiang Y."/>
            <person name="Adhikari A."/>
            <person name="Zheng C.-J."/>
            <person name="Schuster L."/>
            <person name="Cowan T.M."/>
            <person name="Smanski M.J."/>
            <person name="Chevrette M.G."/>
            <person name="De Carvalho L.P.S."/>
            <person name="Shen B."/>
        </authorList>
    </citation>
    <scope>NUCLEOTIDE SEQUENCE [LARGE SCALE GENOMIC DNA]</scope>
    <source>
        <strain evidence="7 8">NPDC006286</strain>
    </source>
</reference>
<evidence type="ECO:0000259" key="5">
    <source>
        <dbReference type="Pfam" id="PF02775"/>
    </source>
</evidence>
<dbReference type="PANTHER" id="PTHR18968:SF13">
    <property type="entry name" value="ACETOLACTATE SYNTHASE CATALYTIC SUBUNIT, MITOCHONDRIAL"/>
    <property type="match status" value="1"/>
</dbReference>
<feature type="domain" description="Thiamine pyrophosphate enzyme central" evidence="4">
    <location>
        <begin position="200"/>
        <end position="337"/>
    </location>
</feature>
<dbReference type="InterPro" id="IPR029061">
    <property type="entry name" value="THDP-binding"/>
</dbReference>
<gene>
    <name evidence="7" type="ORF">ABZ071_30280</name>
</gene>
<dbReference type="InterPro" id="IPR011766">
    <property type="entry name" value="TPP_enzyme_TPP-bd"/>
</dbReference>
<dbReference type="PANTHER" id="PTHR18968">
    <property type="entry name" value="THIAMINE PYROPHOSPHATE ENZYMES"/>
    <property type="match status" value="1"/>
</dbReference>
<dbReference type="EMBL" id="JBEXRX010000151">
    <property type="protein sequence ID" value="MEU0156107.1"/>
    <property type="molecule type" value="Genomic_DNA"/>
</dbReference>
<evidence type="ECO:0000259" key="6">
    <source>
        <dbReference type="Pfam" id="PF02776"/>
    </source>
</evidence>
<keyword evidence="2 3" id="KW-0786">Thiamine pyrophosphate</keyword>
<dbReference type="Pfam" id="PF00205">
    <property type="entry name" value="TPP_enzyme_M"/>
    <property type="match status" value="1"/>
</dbReference>
<evidence type="ECO:0000256" key="2">
    <source>
        <dbReference type="ARBA" id="ARBA00023052"/>
    </source>
</evidence>
<evidence type="ECO:0000256" key="3">
    <source>
        <dbReference type="RuleBase" id="RU362132"/>
    </source>
</evidence>
<sequence>MRSGDDQTGRTGADLLVDSLVRHGVDVVFGFPGDTGVALYDALSRRQTDLRHVLARDERHAAYMADGYSRTRRHLGVCEAASGAGAVYLASGLGEAFASGIPVLAVTTDNNHRSRGTLALSEIDQLALFSAVTKWRCAVESTADIPRAVGEAVTAALSGRPGPVALILAENLLEETADVPVPEGSATVPAHRGSAAAPDVATAAAMLASAERPAVVAGGGIHLSGAWPNLTDLAEHLALPVATSIHGKGAIAETHDLALGVSGGNGARTYANAYLAQADAVLFVGTRANSTDTAGFTAPPRAGVRVAHIDIDVDRAGRNYPGAISLVGDAATVLDQLRAAAPRLGDEIRAARVAALRQDRRLWAEQDARPSPDPGPDLLRPRDVVRALHRAFGPATWVVADAGTPTPYLASYWEAPGDGWRVVIPRGHGPMGFAISAAIGVSIGHPGERVLCLTTEGSVAMGLGDWETAGRLDLPITFVVLDNTSMGWIKMIQHLYLDGRYFGVDPGRIDPVLLAAGMGLPGGRATHLDQFDLLVKESASRSGPSVIHARVPEHMDSPPPVAAWQAALSGASTERPIH</sequence>
<dbReference type="CDD" id="cd07035">
    <property type="entry name" value="TPP_PYR_POX_like"/>
    <property type="match status" value="1"/>
</dbReference>
<keyword evidence="8" id="KW-1185">Reference proteome</keyword>
<dbReference type="SUPFAM" id="SSF52467">
    <property type="entry name" value="DHS-like NAD/FAD-binding domain"/>
    <property type="match status" value="1"/>
</dbReference>
<dbReference type="CDD" id="cd00568">
    <property type="entry name" value="TPP_enzymes"/>
    <property type="match status" value="1"/>
</dbReference>
<protein>
    <submittedName>
        <fullName evidence="7">Thiamine pyrophosphate-binding protein</fullName>
    </submittedName>
</protein>
<comment type="caution">
    <text evidence="7">The sequence shown here is derived from an EMBL/GenBank/DDBJ whole genome shotgun (WGS) entry which is preliminary data.</text>
</comment>
<dbReference type="Gene3D" id="3.40.50.1220">
    <property type="entry name" value="TPP-binding domain"/>
    <property type="match status" value="1"/>
</dbReference>